<evidence type="ECO:0000313" key="1">
    <source>
        <dbReference type="EMBL" id="GAA6269331.1"/>
    </source>
</evidence>
<sequence length="183" mass="21027">MEHTQSRQTLAVHLETLKRNLEAVPLETLKTKYKKPFDKLCQDISQTTSAHVKEITLKDIRIRADFFEEARPLIEGTIQKSGLLKQISHAAFRRQDLVEIDRLALELKKQILDALAPFYEKHVCLYLMPECFTNPPKQPEFYNKASGCIFRNGTWIPWEIETEAVLMDTDETPINSPANSNAA</sequence>
<dbReference type="EMBL" id="BAABXL010000001">
    <property type="protein sequence ID" value="GAA6269331.1"/>
    <property type="molecule type" value="Genomic_DNA"/>
</dbReference>
<keyword evidence="2" id="KW-1185">Reference proteome</keyword>
<organism evidence="1 2">
    <name type="scientific">Enterocloster alcoholdehydrogenati</name>
    <dbReference type="NCBI Taxonomy" id="2547410"/>
    <lineage>
        <taxon>Bacteria</taxon>
        <taxon>Bacillati</taxon>
        <taxon>Bacillota</taxon>
        <taxon>Clostridia</taxon>
        <taxon>Lachnospirales</taxon>
        <taxon>Lachnospiraceae</taxon>
        <taxon>Enterocloster</taxon>
    </lineage>
</organism>
<evidence type="ECO:0000313" key="2">
    <source>
        <dbReference type="Proteomes" id="UP001600894"/>
    </source>
</evidence>
<gene>
    <name evidence="1" type="ORF">F130042H8_23910</name>
</gene>
<comment type="caution">
    <text evidence="1">The sequence shown here is derived from an EMBL/GenBank/DDBJ whole genome shotgun (WGS) entry which is preliminary data.</text>
</comment>
<name>A0ABQ0AZ73_9FIRM</name>
<evidence type="ECO:0008006" key="3">
    <source>
        <dbReference type="Google" id="ProtNLM"/>
    </source>
</evidence>
<dbReference type="Proteomes" id="UP001600894">
    <property type="component" value="Unassembled WGS sequence"/>
</dbReference>
<accession>A0ABQ0AZ73</accession>
<protein>
    <recommendedName>
        <fullName evidence="3">Decarboxylase</fullName>
    </recommendedName>
</protein>
<proteinExistence type="predicted"/>
<dbReference type="RefSeq" id="WP_390470073.1">
    <property type="nucleotide sequence ID" value="NZ_BAABXL010000001.1"/>
</dbReference>
<reference evidence="1 2" key="1">
    <citation type="submission" date="2024-04" db="EMBL/GenBank/DDBJ databases">
        <title>Defined microbial consortia suppress multidrug-resistant proinflammatory Enterobacteriaceae via ecological control.</title>
        <authorList>
            <person name="Furuichi M."/>
            <person name="Kawaguchi T."/>
            <person name="Pust M."/>
            <person name="Yasuma K."/>
            <person name="Plichta D."/>
            <person name="Hasegawa N."/>
            <person name="Ohya T."/>
            <person name="Bhattarai S."/>
            <person name="Sasajima S."/>
            <person name="Aoto Y."/>
            <person name="Tuganbaev T."/>
            <person name="Yaginuma M."/>
            <person name="Ueda M."/>
            <person name="Okahashi N."/>
            <person name="Amafuji K."/>
            <person name="Kiridooshi Y."/>
            <person name="Sugita K."/>
            <person name="Strazar M."/>
            <person name="Skelly A."/>
            <person name="Suda W."/>
            <person name="Hattori M."/>
            <person name="Nakamoto N."/>
            <person name="Caballero S."/>
            <person name="Norman J."/>
            <person name="Olle B."/>
            <person name="Tanoue T."/>
            <person name="Arita M."/>
            <person name="Bucci V."/>
            <person name="Atarashi K."/>
            <person name="Xavier R."/>
            <person name="Honda K."/>
        </authorList>
    </citation>
    <scope>NUCLEOTIDE SEQUENCE [LARGE SCALE GENOMIC DNA]</scope>
    <source>
        <strain evidence="2">f13</strain>
    </source>
</reference>